<accession>A0A0C9N791</accession>
<dbReference type="InterPro" id="IPR023296">
    <property type="entry name" value="Glyco_hydro_beta-prop_sf"/>
</dbReference>
<name>A0A0C9N791_SPHPI</name>
<dbReference type="SUPFAM" id="SSF75005">
    <property type="entry name" value="Arabinanase/levansucrase/invertase"/>
    <property type="match status" value="1"/>
</dbReference>
<dbReference type="EMBL" id="BBJS01000001">
    <property type="protein sequence ID" value="GAN11967.1"/>
    <property type="molecule type" value="Genomic_DNA"/>
</dbReference>
<evidence type="ECO:0000313" key="1">
    <source>
        <dbReference type="EMBL" id="GAN11967.1"/>
    </source>
</evidence>
<protein>
    <submittedName>
        <fullName evidence="1">DNA, contig: SP601</fullName>
    </submittedName>
</protein>
<dbReference type="Gene3D" id="2.115.10.20">
    <property type="entry name" value="Glycosyl hydrolase domain, family 43"/>
    <property type="match status" value="1"/>
</dbReference>
<reference evidence="1 2" key="1">
    <citation type="submission" date="2014-08" db="EMBL/GenBank/DDBJ databases">
        <title>Whole genome shotgun sequence of Sphingomonas paucimobilis NBRC 13935.</title>
        <authorList>
            <person name="Hosoyama A."/>
            <person name="Hashimoto M."/>
            <person name="Hosoyama Y."/>
            <person name="Noguchi M."/>
            <person name="Uohara A."/>
            <person name="Ohji S."/>
            <person name="Katano-Makiyama Y."/>
            <person name="Ichikawa N."/>
            <person name="Kimura A."/>
            <person name="Yamazoe A."/>
            <person name="Fujita N."/>
        </authorList>
    </citation>
    <scope>NUCLEOTIDE SEQUENCE [LARGE SCALE GENOMIC DNA]</scope>
    <source>
        <strain evidence="1 2">NBRC 13935</strain>
    </source>
</reference>
<proteinExistence type="predicted"/>
<dbReference type="GeneID" id="78526862"/>
<keyword evidence="2" id="KW-1185">Reference proteome</keyword>
<gene>
    <name evidence="1" type="ORF">SP6_01_00460</name>
</gene>
<dbReference type="Proteomes" id="UP000032025">
    <property type="component" value="Unassembled WGS sequence"/>
</dbReference>
<sequence>MRGLIRRIGRHGRFRLGQMKEASIVARATCLIKQHDARHQEIRIEGVERLCNPTILRTPDRAEGPWTVMVRSPNYRMLADGAYIVPGGIERLSSDNWLLGYDEDLGVRSAVRLDDDEAKAASPDARNGFEDPRLFFWKDMVYGLWSACRLGPDQVAPDARGASKPNWKGSSNVMAIAPVDDGAIGRSLSLPSPHGCAREKNWMPAVEEDRLALLYRLDRMEVYQVTDDALQLIHQTDQPIRPLVGWSGSSQLIPWEDGWLCVAHLACRQLKASFSAGPFYPHRFVRIARDWRVTGLSEPFFFEKRGLEFCSGLAAHDGRVFLSYGIDDCAAALMSLPIDSVKAMIAPLR</sequence>
<evidence type="ECO:0000313" key="2">
    <source>
        <dbReference type="Proteomes" id="UP000032025"/>
    </source>
</evidence>
<comment type="caution">
    <text evidence="1">The sequence shown here is derived from an EMBL/GenBank/DDBJ whole genome shotgun (WGS) entry which is preliminary data.</text>
</comment>
<dbReference type="RefSeq" id="WP_126053197.1">
    <property type="nucleotide sequence ID" value="NZ_BBJS01000001.1"/>
</dbReference>
<dbReference type="AlphaFoldDB" id="A0A0C9N791"/>
<organism evidence="1 2">
    <name type="scientific">Sphingomonas paucimobilis NBRC 13935</name>
    <dbReference type="NCBI Taxonomy" id="1219050"/>
    <lineage>
        <taxon>Bacteria</taxon>
        <taxon>Pseudomonadati</taxon>
        <taxon>Pseudomonadota</taxon>
        <taxon>Alphaproteobacteria</taxon>
        <taxon>Sphingomonadales</taxon>
        <taxon>Sphingomonadaceae</taxon>
        <taxon>Sphingomonas</taxon>
    </lineage>
</organism>